<gene>
    <name evidence="1" type="ORF">BDV25DRAFT_138623</name>
</gene>
<protein>
    <submittedName>
        <fullName evidence="1">Uncharacterized protein</fullName>
    </submittedName>
</protein>
<dbReference type="OrthoDB" id="5424209at2759"/>
<keyword evidence="2" id="KW-1185">Reference proteome</keyword>
<dbReference type="EMBL" id="ML742066">
    <property type="protein sequence ID" value="KAE8151700.1"/>
    <property type="molecule type" value="Genomic_DNA"/>
</dbReference>
<name>A0A5N6TZD1_ASPAV</name>
<dbReference type="AlphaFoldDB" id="A0A5N6TZD1"/>
<organism evidence="1 2">
    <name type="scientific">Aspergillus avenaceus</name>
    <dbReference type="NCBI Taxonomy" id="36643"/>
    <lineage>
        <taxon>Eukaryota</taxon>
        <taxon>Fungi</taxon>
        <taxon>Dikarya</taxon>
        <taxon>Ascomycota</taxon>
        <taxon>Pezizomycotina</taxon>
        <taxon>Eurotiomycetes</taxon>
        <taxon>Eurotiomycetidae</taxon>
        <taxon>Eurotiales</taxon>
        <taxon>Aspergillaceae</taxon>
        <taxon>Aspergillus</taxon>
        <taxon>Aspergillus subgen. Circumdati</taxon>
    </lineage>
</organism>
<dbReference type="Proteomes" id="UP000325780">
    <property type="component" value="Unassembled WGS sequence"/>
</dbReference>
<sequence>MPEVPKASEPPSYEHGILIMPSGCALESFGRLKRGNWYLRVGRTSTRAGICNGVLTTCNWVGSDRYRFDENGNQVDLGDWTTKEHLILDRTTQGEKDIQCEFGWPGDSGSLVIDQHGKVCGLYYGNATSWISPESVTIKHASAGLAMDMTEVRKGIRLRTRELVEGRKTPGSIVRLPF</sequence>
<evidence type="ECO:0000313" key="2">
    <source>
        <dbReference type="Proteomes" id="UP000325780"/>
    </source>
</evidence>
<proteinExistence type="predicted"/>
<evidence type="ECO:0000313" key="1">
    <source>
        <dbReference type="EMBL" id="KAE8151700.1"/>
    </source>
</evidence>
<accession>A0A5N6TZD1</accession>
<reference evidence="1 2" key="1">
    <citation type="submission" date="2019-04" db="EMBL/GenBank/DDBJ databases">
        <title>Friends and foes A comparative genomics study of 23 Aspergillus species from section Flavi.</title>
        <authorList>
            <consortium name="DOE Joint Genome Institute"/>
            <person name="Kjaerbolling I."/>
            <person name="Vesth T."/>
            <person name="Frisvad J.C."/>
            <person name="Nybo J.L."/>
            <person name="Theobald S."/>
            <person name="Kildgaard S."/>
            <person name="Isbrandt T."/>
            <person name="Kuo A."/>
            <person name="Sato A."/>
            <person name="Lyhne E.K."/>
            <person name="Kogle M.E."/>
            <person name="Wiebenga A."/>
            <person name="Kun R.S."/>
            <person name="Lubbers R.J."/>
            <person name="Makela M.R."/>
            <person name="Barry K."/>
            <person name="Chovatia M."/>
            <person name="Clum A."/>
            <person name="Daum C."/>
            <person name="Haridas S."/>
            <person name="He G."/>
            <person name="LaButti K."/>
            <person name="Lipzen A."/>
            <person name="Mondo S."/>
            <person name="Riley R."/>
            <person name="Salamov A."/>
            <person name="Simmons B.A."/>
            <person name="Magnuson J.K."/>
            <person name="Henrissat B."/>
            <person name="Mortensen U.H."/>
            <person name="Larsen T.O."/>
            <person name="Devries R.P."/>
            <person name="Grigoriev I.V."/>
            <person name="Machida M."/>
            <person name="Baker S.E."/>
            <person name="Andersen M.R."/>
        </authorList>
    </citation>
    <scope>NUCLEOTIDE SEQUENCE [LARGE SCALE GENOMIC DNA]</scope>
    <source>
        <strain evidence="1 2">IBT 18842</strain>
    </source>
</reference>